<gene>
    <name evidence="1" type="ORF">H5410_060868</name>
</gene>
<evidence type="ECO:0000313" key="2">
    <source>
        <dbReference type="Proteomes" id="UP000824120"/>
    </source>
</evidence>
<dbReference type="OrthoDB" id="1305132at2759"/>
<reference evidence="1 2" key="1">
    <citation type="submission" date="2020-09" db="EMBL/GenBank/DDBJ databases">
        <title>De no assembly of potato wild relative species, Solanum commersonii.</title>
        <authorList>
            <person name="Cho K."/>
        </authorList>
    </citation>
    <scope>NUCLEOTIDE SEQUENCE [LARGE SCALE GENOMIC DNA]</scope>
    <source>
        <strain evidence="1">LZ3.2</strain>
        <tissue evidence="1">Leaf</tissue>
    </source>
</reference>
<comment type="caution">
    <text evidence="1">The sequence shown here is derived from an EMBL/GenBank/DDBJ whole genome shotgun (WGS) entry which is preliminary data.</text>
</comment>
<dbReference type="EMBL" id="JACXVP010000012">
    <property type="protein sequence ID" value="KAG5571102.1"/>
    <property type="molecule type" value="Genomic_DNA"/>
</dbReference>
<protein>
    <submittedName>
        <fullName evidence="1">Uncharacterized protein</fullName>
    </submittedName>
</protein>
<keyword evidence="2" id="KW-1185">Reference proteome</keyword>
<dbReference type="AlphaFoldDB" id="A0A9J5W7U8"/>
<name>A0A9J5W7U8_SOLCO</name>
<sequence length="84" mass="9921">MRNADFILANMNISAKPIDLSDNFTDEMENTFDFKNHVSLEFNKLHGYPKKNSSTKFAHNPSMQTYYYSRPTPQDVLIEERDWN</sequence>
<proteinExistence type="predicted"/>
<organism evidence="1 2">
    <name type="scientific">Solanum commersonii</name>
    <name type="common">Commerson's wild potato</name>
    <name type="synonym">Commerson's nightshade</name>
    <dbReference type="NCBI Taxonomy" id="4109"/>
    <lineage>
        <taxon>Eukaryota</taxon>
        <taxon>Viridiplantae</taxon>
        <taxon>Streptophyta</taxon>
        <taxon>Embryophyta</taxon>
        <taxon>Tracheophyta</taxon>
        <taxon>Spermatophyta</taxon>
        <taxon>Magnoliopsida</taxon>
        <taxon>eudicotyledons</taxon>
        <taxon>Gunneridae</taxon>
        <taxon>Pentapetalae</taxon>
        <taxon>asterids</taxon>
        <taxon>lamiids</taxon>
        <taxon>Solanales</taxon>
        <taxon>Solanaceae</taxon>
        <taxon>Solanoideae</taxon>
        <taxon>Solaneae</taxon>
        <taxon>Solanum</taxon>
    </lineage>
</organism>
<evidence type="ECO:0000313" key="1">
    <source>
        <dbReference type="EMBL" id="KAG5571102.1"/>
    </source>
</evidence>
<dbReference type="Proteomes" id="UP000824120">
    <property type="component" value="Chromosome 12"/>
</dbReference>
<accession>A0A9J5W7U8</accession>